<dbReference type="CDD" id="cd10912">
    <property type="entry name" value="PIN_YacP-like"/>
    <property type="match status" value="1"/>
</dbReference>
<reference evidence="1" key="1">
    <citation type="submission" date="2020-07" db="EMBL/GenBank/DDBJ databases">
        <title>Koleobacter methoxysyntrophicus gen. nov., sp. nov., a novel anaerobic bacterium isolated from deep subsurface oil field and proposal of Koleobacterales ord. nov. in the phylum Firmicutes.</title>
        <authorList>
            <person name="Sakamoto S."/>
            <person name="Tamaki H."/>
        </authorList>
    </citation>
    <scope>NUCLEOTIDE SEQUENCE</scope>
    <source>
        <strain evidence="1">NRmbB1</strain>
    </source>
</reference>
<sequence>MKFLDSGYISDKGVRVLTEYLLVDGYNVINAWNDLKKLQEHDIEMARKKLIEILAQYQMVKGIKVVIVFDAYLVKGGRERREIIDNVEVVFTKEGETADNFIEKQISILGGGFKVTAVTSDWTEQQMVLALGGARMSPRELLEEVADMVKEIKKYQENPANKMKHTLEHRLSGRVKGILEKWRQQK</sequence>
<keyword evidence="2" id="KW-1185">Reference proteome</keyword>
<proteinExistence type="predicted"/>
<dbReference type="KEGG" id="kme:H0A61_01302"/>
<dbReference type="InterPro" id="IPR010298">
    <property type="entry name" value="YacP-like"/>
</dbReference>
<organism evidence="1 2">
    <name type="scientific">Koleobacter methoxysyntrophicus</name>
    <dbReference type="NCBI Taxonomy" id="2751313"/>
    <lineage>
        <taxon>Bacteria</taxon>
        <taxon>Bacillati</taxon>
        <taxon>Bacillota</taxon>
        <taxon>Clostridia</taxon>
        <taxon>Koleobacterales</taxon>
        <taxon>Koleobacteraceae</taxon>
        <taxon>Koleobacter</taxon>
    </lineage>
</organism>
<accession>A0A8A0RN51</accession>
<evidence type="ECO:0000313" key="1">
    <source>
        <dbReference type="EMBL" id="QSQ08949.1"/>
    </source>
</evidence>
<dbReference type="EMBL" id="CP059066">
    <property type="protein sequence ID" value="QSQ08949.1"/>
    <property type="molecule type" value="Genomic_DNA"/>
</dbReference>
<dbReference type="PANTHER" id="PTHR34547">
    <property type="entry name" value="YACP-LIKE NYN DOMAIN PROTEIN"/>
    <property type="match status" value="1"/>
</dbReference>
<dbReference type="AlphaFoldDB" id="A0A8A0RN51"/>
<evidence type="ECO:0000313" key="2">
    <source>
        <dbReference type="Proteomes" id="UP000662904"/>
    </source>
</evidence>
<gene>
    <name evidence="1" type="primary">yacP</name>
    <name evidence="1" type="ORF">H0A61_01302</name>
</gene>
<dbReference type="Pfam" id="PF05991">
    <property type="entry name" value="NYN_YacP"/>
    <property type="match status" value="1"/>
</dbReference>
<evidence type="ECO:0008006" key="3">
    <source>
        <dbReference type="Google" id="ProtNLM"/>
    </source>
</evidence>
<protein>
    <recommendedName>
        <fullName evidence="3">NYN domain-containing protein</fullName>
    </recommendedName>
</protein>
<dbReference type="Proteomes" id="UP000662904">
    <property type="component" value="Chromosome"/>
</dbReference>
<dbReference type="PANTHER" id="PTHR34547:SF1">
    <property type="entry name" value="YACP-LIKE NYN DOMAIN PROTEIN"/>
    <property type="match status" value="1"/>
</dbReference>
<name>A0A8A0RN51_9FIRM</name>